<feature type="signal peptide" evidence="2">
    <location>
        <begin position="1"/>
        <end position="22"/>
    </location>
</feature>
<evidence type="ECO:0000313" key="6">
    <source>
        <dbReference type="Proteomes" id="UP000659654"/>
    </source>
</evidence>
<reference evidence="7" key="1">
    <citation type="submission" date="2016-11" db="UniProtKB">
        <authorList>
            <consortium name="WormBaseParasite"/>
        </authorList>
    </citation>
    <scope>IDENTIFICATION</scope>
</reference>
<dbReference type="Proteomes" id="UP000659654">
    <property type="component" value="Unassembled WGS sequence"/>
</dbReference>
<dbReference type="EMBL" id="CAJFCV020000005">
    <property type="protein sequence ID" value="CAG9125842.1"/>
    <property type="molecule type" value="Genomic_DNA"/>
</dbReference>
<name>A0A1I7SUV8_BURXY</name>
<accession>A0A1I7SUV8</accession>
<evidence type="ECO:0000313" key="3">
    <source>
        <dbReference type="EMBL" id="CAD5232807.1"/>
    </source>
</evidence>
<reference evidence="4" key="2">
    <citation type="submission" date="2020-08" db="EMBL/GenBank/DDBJ databases">
        <authorList>
            <person name="Kikuchi T."/>
        </authorList>
    </citation>
    <scope>NUCLEOTIDE SEQUENCE</scope>
    <source>
        <strain evidence="3">Ka4C1</strain>
    </source>
</reference>
<organism evidence="5 7">
    <name type="scientific">Bursaphelenchus xylophilus</name>
    <name type="common">Pinewood nematode worm</name>
    <name type="synonym">Aphelenchoides xylophilus</name>
    <dbReference type="NCBI Taxonomy" id="6326"/>
    <lineage>
        <taxon>Eukaryota</taxon>
        <taxon>Metazoa</taxon>
        <taxon>Ecdysozoa</taxon>
        <taxon>Nematoda</taxon>
        <taxon>Chromadorea</taxon>
        <taxon>Rhabditida</taxon>
        <taxon>Tylenchina</taxon>
        <taxon>Tylenchomorpha</taxon>
        <taxon>Aphelenchoidea</taxon>
        <taxon>Aphelenchoididae</taxon>
        <taxon>Bursaphelenchus</taxon>
    </lineage>
</organism>
<feature type="chain" id="PRO_5035399984" evidence="2">
    <location>
        <begin position="23"/>
        <end position="83"/>
    </location>
</feature>
<dbReference type="Proteomes" id="UP000582659">
    <property type="component" value="Unassembled WGS sequence"/>
</dbReference>
<dbReference type="Proteomes" id="UP000095284">
    <property type="component" value="Unplaced"/>
</dbReference>
<feature type="compositionally biased region" description="Basic residues" evidence="1">
    <location>
        <begin position="38"/>
        <end position="83"/>
    </location>
</feature>
<dbReference type="EMBL" id="CAJFDI010000005">
    <property type="protein sequence ID" value="CAD5232807.1"/>
    <property type="molecule type" value="Genomic_DNA"/>
</dbReference>
<evidence type="ECO:0000256" key="2">
    <source>
        <dbReference type="SAM" id="SignalP"/>
    </source>
</evidence>
<proteinExistence type="predicted"/>
<dbReference type="AlphaFoldDB" id="A0A1I7SUV8"/>
<feature type="region of interest" description="Disordered" evidence="1">
    <location>
        <begin position="29"/>
        <end position="83"/>
    </location>
</feature>
<evidence type="ECO:0000256" key="1">
    <source>
        <dbReference type="SAM" id="MobiDB-lite"/>
    </source>
</evidence>
<gene>
    <name evidence="3" type="ORF">BXYJ_LOCUS12898</name>
</gene>
<evidence type="ECO:0000313" key="7">
    <source>
        <dbReference type="WBParaSite" id="BXY_1683200.1"/>
    </source>
</evidence>
<evidence type="ECO:0000313" key="4">
    <source>
        <dbReference type="EMBL" id="CAG9125842.1"/>
    </source>
</evidence>
<sequence length="83" mass="9110">MRGFHLFLLICVLLLAISLSESKIHARDVAAPSAAHGITKHQPHRQNKRKNGGKKGGKGKGKKARKNGKGKKNRKGKKHGNRQ</sequence>
<keyword evidence="6" id="KW-1185">Reference proteome</keyword>
<evidence type="ECO:0000313" key="5">
    <source>
        <dbReference type="Proteomes" id="UP000095284"/>
    </source>
</evidence>
<dbReference type="WBParaSite" id="BXY_1683200.1">
    <property type="protein sequence ID" value="BXY_1683200.1"/>
    <property type="gene ID" value="BXY_1683200"/>
</dbReference>
<protein>
    <submittedName>
        <fullName evidence="3">(pine wood nematode) hypothetical protein</fullName>
    </submittedName>
</protein>
<keyword evidence="2" id="KW-0732">Signal</keyword>